<feature type="compositionally biased region" description="Polar residues" evidence="1">
    <location>
        <begin position="1"/>
        <end position="14"/>
    </location>
</feature>
<feature type="compositionally biased region" description="Acidic residues" evidence="1">
    <location>
        <begin position="50"/>
        <end position="75"/>
    </location>
</feature>
<dbReference type="PANTHER" id="PTHR13318">
    <property type="entry name" value="PARTNER OF PAIRED, ISOFORM B-RELATED"/>
    <property type="match status" value="1"/>
</dbReference>
<dbReference type="EMBL" id="JABCKV010000151">
    <property type="protein sequence ID" value="KAG5642850.1"/>
    <property type="molecule type" value="Genomic_DNA"/>
</dbReference>
<dbReference type="GO" id="GO:0019005">
    <property type="term" value="C:SCF ubiquitin ligase complex"/>
    <property type="evidence" value="ECO:0007669"/>
    <property type="project" value="TreeGrafter"/>
</dbReference>
<feature type="domain" description="DNA repair protein rhp7 treble clef" evidence="2">
    <location>
        <begin position="167"/>
        <end position="205"/>
    </location>
</feature>
<reference evidence="3" key="2">
    <citation type="submission" date="2021-10" db="EMBL/GenBank/DDBJ databases">
        <title>Phylogenomics reveals ancestral predisposition of the termite-cultivated fungus Termitomyces towards a domesticated lifestyle.</title>
        <authorList>
            <person name="Auxier B."/>
            <person name="Grum-Grzhimaylo A."/>
            <person name="Cardenas M.E."/>
            <person name="Lodge J.D."/>
            <person name="Laessoe T."/>
            <person name="Pedersen O."/>
            <person name="Smith M.E."/>
            <person name="Kuyper T.W."/>
            <person name="Franco-Molano E.A."/>
            <person name="Baroni T.J."/>
            <person name="Aanen D.K."/>
        </authorList>
    </citation>
    <scope>NUCLEOTIDE SEQUENCE</scope>
    <source>
        <strain evidence="3">AP01</strain>
        <tissue evidence="3">Mycelium</tissue>
    </source>
</reference>
<dbReference type="OrthoDB" id="421226at2759"/>
<feature type="compositionally biased region" description="Acidic residues" evidence="1">
    <location>
        <begin position="136"/>
        <end position="145"/>
    </location>
</feature>
<dbReference type="Gene3D" id="3.80.10.10">
    <property type="entry name" value="Ribonuclease Inhibitor"/>
    <property type="match status" value="1"/>
</dbReference>
<protein>
    <recommendedName>
        <fullName evidence="2">DNA repair protein rhp7 treble clef domain-containing protein</fullName>
    </recommendedName>
</protein>
<sequence>MSRNNNVRGPTSALTEFLRASGITPTTVARRAATQNDDQPVAGPSGTRDGDDEDVEMADGEDVEMADGEANEDEEAPRPRRTRARARAAATVDYDSEELDDPPEETTAKKRKLSKAAEAKLKAKEKAKAKKKKEDENYEDEDDDPYSALSKIGWGGKGNASPKKPTVGNFEDCAKCEKQFTVTKYTMAAIPGPGFLCHPCAKASGDDPFKKPAPPKRKKVPADKRTVVHFEERRFPTLASLCIKLITKHIDDVEALGDIGAMNMDAISKALSKNRGLTPQNAHLFYNVTNTTLTLYDATNLPSPALTTLFHLNPNLTTLRLDFCGHLDDASLGTLSSSLPALTSIEFLGPFLVRPAGWLALFKSHPSLTSFKITQSPRFDLDCMHALVTHCAPTLTALRLRELGKLDDDFLEAMHALTQLEELDLADPGDSQACSAEAIQALLGALAGSLRVLDLSRHALLDDDVLKKGLAAARNVEILVLAHVPLLTDEGVATFFAEWETAPLRQVEMSRNHELGGKALVAVLRHSGKCLEVLAINGWGGVDEEALKMVARLGGELRKLDVGWVREVDDFVVKTWMEGEDESQGVVVDAPNGHGKIRMRGRGCPRLAEKGVSIHGVESHTVF</sequence>
<comment type="caution">
    <text evidence="3">The sequence shown here is derived from an EMBL/GenBank/DDBJ whole genome shotgun (WGS) entry which is preliminary data.</text>
</comment>
<reference evidence="3" key="1">
    <citation type="submission" date="2020-07" db="EMBL/GenBank/DDBJ databases">
        <authorList>
            <person name="Nieuwenhuis M."/>
            <person name="Van De Peppel L.J.J."/>
        </authorList>
    </citation>
    <scope>NUCLEOTIDE SEQUENCE</scope>
    <source>
        <strain evidence="3">AP01</strain>
        <tissue evidence="3">Mycelium</tissue>
    </source>
</reference>
<evidence type="ECO:0000259" key="2">
    <source>
        <dbReference type="Pfam" id="PF23550"/>
    </source>
</evidence>
<feature type="region of interest" description="Disordered" evidence="1">
    <location>
        <begin position="1"/>
        <end position="145"/>
    </location>
</feature>
<gene>
    <name evidence="3" type="ORF">DXG03_002027</name>
</gene>
<dbReference type="GO" id="GO:0031146">
    <property type="term" value="P:SCF-dependent proteasomal ubiquitin-dependent protein catabolic process"/>
    <property type="evidence" value="ECO:0007669"/>
    <property type="project" value="TreeGrafter"/>
</dbReference>
<dbReference type="InterPro" id="IPR032675">
    <property type="entry name" value="LRR_dom_sf"/>
</dbReference>
<dbReference type="PANTHER" id="PTHR13318:SF245">
    <property type="entry name" value="F-BOX_LRR-REPEAT MAX2 HOMOLOG"/>
    <property type="match status" value="1"/>
</dbReference>
<feature type="compositionally biased region" description="Acidic residues" evidence="1">
    <location>
        <begin position="94"/>
        <end position="104"/>
    </location>
</feature>
<dbReference type="AlphaFoldDB" id="A0A9P7G8U7"/>
<accession>A0A9P7G8U7</accession>
<organism evidence="3 4">
    <name type="scientific">Asterophora parasitica</name>
    <dbReference type="NCBI Taxonomy" id="117018"/>
    <lineage>
        <taxon>Eukaryota</taxon>
        <taxon>Fungi</taxon>
        <taxon>Dikarya</taxon>
        <taxon>Basidiomycota</taxon>
        <taxon>Agaricomycotina</taxon>
        <taxon>Agaricomycetes</taxon>
        <taxon>Agaricomycetidae</taxon>
        <taxon>Agaricales</taxon>
        <taxon>Tricholomatineae</taxon>
        <taxon>Lyophyllaceae</taxon>
        <taxon>Asterophora</taxon>
    </lineage>
</organism>
<dbReference type="SUPFAM" id="SSF52047">
    <property type="entry name" value="RNI-like"/>
    <property type="match status" value="1"/>
</dbReference>
<name>A0A9P7G8U7_9AGAR</name>
<feature type="compositionally biased region" description="Polar residues" evidence="1">
    <location>
        <begin position="23"/>
        <end position="38"/>
    </location>
</feature>
<keyword evidence="4" id="KW-1185">Reference proteome</keyword>
<evidence type="ECO:0000256" key="1">
    <source>
        <dbReference type="SAM" id="MobiDB-lite"/>
    </source>
</evidence>
<evidence type="ECO:0000313" key="4">
    <source>
        <dbReference type="Proteomes" id="UP000775547"/>
    </source>
</evidence>
<dbReference type="Proteomes" id="UP000775547">
    <property type="component" value="Unassembled WGS sequence"/>
</dbReference>
<dbReference type="Pfam" id="PF23550">
    <property type="entry name" value="zf_Tbcl_Rhp7"/>
    <property type="match status" value="1"/>
</dbReference>
<proteinExistence type="predicted"/>
<evidence type="ECO:0000313" key="3">
    <source>
        <dbReference type="EMBL" id="KAG5642850.1"/>
    </source>
</evidence>
<feature type="compositionally biased region" description="Basic and acidic residues" evidence="1">
    <location>
        <begin position="115"/>
        <end position="126"/>
    </location>
</feature>
<dbReference type="InterPro" id="IPR056451">
    <property type="entry name" value="Znf_Tbcl_Rhp7"/>
</dbReference>